<proteinExistence type="predicted"/>
<dbReference type="STRING" id="29485.CH64_1816"/>
<evidence type="ECO:0000313" key="2">
    <source>
        <dbReference type="Proteomes" id="UP000042054"/>
    </source>
</evidence>
<dbReference type="RefSeq" id="WP_050535447.1">
    <property type="nucleotide sequence ID" value="NZ_CTKE01000025.1"/>
</dbReference>
<dbReference type="AlphaFoldDB" id="A0A0U1HXR7"/>
<dbReference type="EMBL" id="CTKE01000025">
    <property type="protein sequence ID" value="CQI96701.1"/>
    <property type="molecule type" value="Genomic_DNA"/>
</dbReference>
<gene>
    <name evidence="1" type="ORF">ERS008555_03688</name>
</gene>
<evidence type="ECO:0000313" key="1">
    <source>
        <dbReference type="EMBL" id="CQI96701.1"/>
    </source>
</evidence>
<name>A0A0U1HXR7_YERRO</name>
<dbReference type="Proteomes" id="UP000042054">
    <property type="component" value="Unassembled WGS sequence"/>
</dbReference>
<organism evidence="1 2">
    <name type="scientific">Yersinia rohdei</name>
    <dbReference type="NCBI Taxonomy" id="29485"/>
    <lineage>
        <taxon>Bacteria</taxon>
        <taxon>Pseudomonadati</taxon>
        <taxon>Pseudomonadota</taxon>
        <taxon>Gammaproteobacteria</taxon>
        <taxon>Enterobacterales</taxon>
        <taxon>Yersiniaceae</taxon>
        <taxon>Yersinia</taxon>
    </lineage>
</organism>
<reference evidence="1 2" key="1">
    <citation type="submission" date="2015-03" db="EMBL/GenBank/DDBJ databases">
        <authorList>
            <person name="Murphy D."/>
        </authorList>
    </citation>
    <scope>NUCLEOTIDE SEQUENCE [LARGE SCALE GENOMIC DNA]</scope>
    <source>
        <strain evidence="1 2">68/02</strain>
    </source>
</reference>
<protein>
    <submittedName>
        <fullName evidence="1">Autotransporter protein</fullName>
    </submittedName>
</protein>
<sequence length="136" mass="15008">MKKQTVLPIRALPLSLILLSLISGNVFANSKLLITNSPDTHTQIKHHKALSYSGADTRNTEQRLAEQITSFATGQKETADILAAANTHPMVFKTKLNPVNKCIDKLATFSNNGNSWLAHLNNILKLTARRLTLGRH</sequence>
<accession>A0A0U1HXR7</accession>